<dbReference type="EMBL" id="BRZM01001594">
    <property type="protein sequence ID" value="GLD73445.1"/>
    <property type="molecule type" value="Genomic_DNA"/>
</dbReference>
<organism evidence="2 3">
    <name type="scientific">Lates japonicus</name>
    <name type="common">Japanese lates</name>
    <dbReference type="NCBI Taxonomy" id="270547"/>
    <lineage>
        <taxon>Eukaryota</taxon>
        <taxon>Metazoa</taxon>
        <taxon>Chordata</taxon>
        <taxon>Craniata</taxon>
        <taxon>Vertebrata</taxon>
        <taxon>Euteleostomi</taxon>
        <taxon>Actinopterygii</taxon>
        <taxon>Neopterygii</taxon>
        <taxon>Teleostei</taxon>
        <taxon>Neoteleostei</taxon>
        <taxon>Acanthomorphata</taxon>
        <taxon>Carangaria</taxon>
        <taxon>Carangaria incertae sedis</taxon>
        <taxon>Centropomidae</taxon>
        <taxon>Lates</taxon>
    </lineage>
</organism>
<evidence type="ECO:0000313" key="3">
    <source>
        <dbReference type="Proteomes" id="UP001279410"/>
    </source>
</evidence>
<dbReference type="GO" id="GO:0032259">
    <property type="term" value="P:methylation"/>
    <property type="evidence" value="ECO:0007669"/>
    <property type="project" value="UniProtKB-KW"/>
</dbReference>
<keyword evidence="2" id="KW-0808">Transferase</keyword>
<keyword evidence="3" id="KW-1185">Reference proteome</keyword>
<dbReference type="GO" id="GO:0008168">
    <property type="term" value="F:methyltransferase activity"/>
    <property type="evidence" value="ECO:0007669"/>
    <property type="project" value="UniProtKB-KW"/>
</dbReference>
<feature type="region of interest" description="Disordered" evidence="1">
    <location>
        <begin position="63"/>
        <end position="93"/>
    </location>
</feature>
<protein>
    <submittedName>
        <fullName evidence="2">Alpha N-terminal protein methyltransferase 1B</fullName>
    </submittedName>
</protein>
<name>A0AAD3NKP5_LATJO</name>
<dbReference type="Proteomes" id="UP001279410">
    <property type="component" value="Unassembled WGS sequence"/>
</dbReference>
<reference evidence="2" key="1">
    <citation type="submission" date="2022-08" db="EMBL/GenBank/DDBJ databases">
        <title>Genome sequencing of akame (Lates japonicus).</title>
        <authorList>
            <person name="Hashiguchi Y."/>
            <person name="Takahashi H."/>
        </authorList>
    </citation>
    <scope>NUCLEOTIDE SEQUENCE</scope>
    <source>
        <strain evidence="2">Kochi</strain>
    </source>
</reference>
<sequence>MGDFVEISNIDLEGSRSFEEEACGSQGRHTLRPGLWLWDHAGPKKSSFKRVYAIIIKGQHGAAGLQAGPSHRQQHQPPPDIMKSITAKAGPGGLGCREAGRLPEIIMPVWMIAMK</sequence>
<keyword evidence="2" id="KW-0489">Methyltransferase</keyword>
<accession>A0AAD3NKP5</accession>
<comment type="caution">
    <text evidence="2">The sequence shown here is derived from an EMBL/GenBank/DDBJ whole genome shotgun (WGS) entry which is preliminary data.</text>
</comment>
<dbReference type="AlphaFoldDB" id="A0AAD3NKP5"/>
<proteinExistence type="predicted"/>
<gene>
    <name evidence="2" type="ORF">AKAME5_002477000</name>
</gene>
<evidence type="ECO:0000256" key="1">
    <source>
        <dbReference type="SAM" id="MobiDB-lite"/>
    </source>
</evidence>
<evidence type="ECO:0000313" key="2">
    <source>
        <dbReference type="EMBL" id="GLD73445.1"/>
    </source>
</evidence>